<accession>A0A5S6PZ81</accession>
<reference evidence="3" key="1">
    <citation type="submission" date="2019-12" db="UniProtKB">
        <authorList>
            <consortium name="WormBaseParasite"/>
        </authorList>
    </citation>
    <scope>IDENTIFICATION</scope>
</reference>
<evidence type="ECO:0000256" key="1">
    <source>
        <dbReference type="SAM" id="MobiDB-lite"/>
    </source>
</evidence>
<sequence>MAAVKIAAVKMAAVKLAAVKMARQHGPVKSAPSSRPRQHGPVKMTPSRWGAPTSQLCATREPLWTAALEVLARAGVVHNEGEQTMSTMGAEQVAQL</sequence>
<organism evidence="2 3">
    <name type="scientific">Trichuris muris</name>
    <name type="common">Mouse whipworm</name>
    <dbReference type="NCBI Taxonomy" id="70415"/>
    <lineage>
        <taxon>Eukaryota</taxon>
        <taxon>Metazoa</taxon>
        <taxon>Ecdysozoa</taxon>
        <taxon>Nematoda</taxon>
        <taxon>Enoplea</taxon>
        <taxon>Dorylaimia</taxon>
        <taxon>Trichinellida</taxon>
        <taxon>Trichuridae</taxon>
        <taxon>Trichuris</taxon>
    </lineage>
</organism>
<dbReference type="WBParaSite" id="TMUE_0000000189.1">
    <property type="protein sequence ID" value="TMUE_0000000189.1"/>
    <property type="gene ID" value="WBGene00296134"/>
</dbReference>
<name>A0A5S6PZ81_TRIMR</name>
<keyword evidence="2" id="KW-1185">Reference proteome</keyword>
<dbReference type="AlphaFoldDB" id="A0A5S6PZ81"/>
<evidence type="ECO:0000313" key="3">
    <source>
        <dbReference type="WBParaSite" id="TMUE_0000000189.1"/>
    </source>
</evidence>
<evidence type="ECO:0000313" key="2">
    <source>
        <dbReference type="Proteomes" id="UP000046395"/>
    </source>
</evidence>
<protein>
    <submittedName>
        <fullName evidence="3">Uncharacterized protein</fullName>
    </submittedName>
</protein>
<dbReference type="Proteomes" id="UP000046395">
    <property type="component" value="Unassembled WGS sequence"/>
</dbReference>
<proteinExistence type="predicted"/>
<feature type="region of interest" description="Disordered" evidence="1">
    <location>
        <begin position="24"/>
        <end position="53"/>
    </location>
</feature>